<reference evidence="2" key="1">
    <citation type="submission" date="2021-02" db="EMBL/GenBank/DDBJ databases">
        <authorList>
            <person name="Nowell W R."/>
        </authorList>
    </citation>
    <scope>NUCLEOTIDE SEQUENCE</scope>
</reference>
<protein>
    <submittedName>
        <fullName evidence="2">Uncharacterized protein</fullName>
    </submittedName>
</protein>
<name>A0A815ZKN1_ADIRI</name>
<dbReference type="EMBL" id="CAJNOJ010001371">
    <property type="protein sequence ID" value="CAF1550109.1"/>
    <property type="molecule type" value="Genomic_DNA"/>
</dbReference>
<dbReference type="EMBL" id="CAJNOR010006108">
    <property type="protein sequence ID" value="CAF1585932.1"/>
    <property type="molecule type" value="Genomic_DNA"/>
</dbReference>
<sequence>MTTFSFTFISLRTKLPCHVSGVERTWEYLKKEFNRQSDGLPGARYYETMGAGPQLFAVLDNEVYYHDEEQWFPYKSAMNLVQGTIVTDE</sequence>
<evidence type="ECO:0000313" key="1">
    <source>
        <dbReference type="EMBL" id="CAF1550109.1"/>
    </source>
</evidence>
<evidence type="ECO:0000313" key="2">
    <source>
        <dbReference type="EMBL" id="CAF1585932.1"/>
    </source>
</evidence>
<proteinExistence type="predicted"/>
<keyword evidence="3" id="KW-1185">Reference proteome</keyword>
<evidence type="ECO:0000313" key="3">
    <source>
        <dbReference type="Proteomes" id="UP000663828"/>
    </source>
</evidence>
<organism evidence="2 3">
    <name type="scientific">Adineta ricciae</name>
    <name type="common">Rotifer</name>
    <dbReference type="NCBI Taxonomy" id="249248"/>
    <lineage>
        <taxon>Eukaryota</taxon>
        <taxon>Metazoa</taxon>
        <taxon>Spiralia</taxon>
        <taxon>Gnathifera</taxon>
        <taxon>Rotifera</taxon>
        <taxon>Eurotatoria</taxon>
        <taxon>Bdelloidea</taxon>
        <taxon>Adinetida</taxon>
        <taxon>Adinetidae</taxon>
        <taxon>Adineta</taxon>
    </lineage>
</organism>
<dbReference type="OrthoDB" id="9970215at2759"/>
<dbReference type="AlphaFoldDB" id="A0A815ZKN1"/>
<accession>A0A815ZKN1</accession>
<dbReference type="Proteomes" id="UP000663828">
    <property type="component" value="Unassembled WGS sequence"/>
</dbReference>
<gene>
    <name evidence="1" type="ORF">EDS130_LOCUS45946</name>
    <name evidence="2" type="ORF">XAT740_LOCUS46019</name>
</gene>
<comment type="caution">
    <text evidence="2">The sequence shown here is derived from an EMBL/GenBank/DDBJ whole genome shotgun (WGS) entry which is preliminary data.</text>
</comment>
<dbReference type="Proteomes" id="UP000663852">
    <property type="component" value="Unassembled WGS sequence"/>
</dbReference>